<dbReference type="InterPro" id="IPR036339">
    <property type="entry name" value="PUB-like_dom_sf"/>
</dbReference>
<evidence type="ECO:0000313" key="2">
    <source>
        <dbReference type="EMBL" id="KAJ8339655.1"/>
    </source>
</evidence>
<protein>
    <recommendedName>
        <fullName evidence="1">PUB domain-containing protein</fullName>
    </recommendedName>
</protein>
<dbReference type="EMBL" id="JAINUF010000016">
    <property type="protein sequence ID" value="KAJ8339655.1"/>
    <property type="molecule type" value="Genomic_DNA"/>
</dbReference>
<dbReference type="GO" id="GO:0061630">
    <property type="term" value="F:ubiquitin protein ligase activity"/>
    <property type="evidence" value="ECO:0007669"/>
    <property type="project" value="TreeGrafter"/>
</dbReference>
<dbReference type="Proteomes" id="UP001152622">
    <property type="component" value="Chromosome 16"/>
</dbReference>
<sequence>MASLSDYLTEVRGRAESRLLSTGSPSAVKSDVEAMANISLPLSAKYRYINVEELLRENCGGKDRKESLTSLVKALIILEKYGCNLANPKRPKFWRTVKHNNPVFRNTLDVIKGGRATLHQYGYTIQQPDGLSFPDDVTDPDVQKVAAVTVEVLALHAELALFIKVKHLLTHPKSLLQLALSLNSFMFIVCMHMSSWSSLINKCSYFTGDAHPPRIP</sequence>
<gene>
    <name evidence="2" type="ORF">SKAU_G00342880</name>
</gene>
<feature type="domain" description="PUB" evidence="1">
    <location>
        <begin position="71"/>
        <end position="145"/>
    </location>
</feature>
<dbReference type="GO" id="GO:0097039">
    <property type="term" value="P:protein linear polyubiquitination"/>
    <property type="evidence" value="ECO:0007669"/>
    <property type="project" value="TreeGrafter"/>
</dbReference>
<reference evidence="2" key="1">
    <citation type="journal article" date="2023" name="Science">
        <title>Genome structures resolve the early diversification of teleost fishes.</title>
        <authorList>
            <person name="Parey E."/>
            <person name="Louis A."/>
            <person name="Montfort J."/>
            <person name="Bouchez O."/>
            <person name="Roques C."/>
            <person name="Iampietro C."/>
            <person name="Lluch J."/>
            <person name="Castinel A."/>
            <person name="Donnadieu C."/>
            <person name="Desvignes T."/>
            <person name="Floi Bucao C."/>
            <person name="Jouanno E."/>
            <person name="Wen M."/>
            <person name="Mejri S."/>
            <person name="Dirks R."/>
            <person name="Jansen H."/>
            <person name="Henkel C."/>
            <person name="Chen W.J."/>
            <person name="Zahm M."/>
            <person name="Cabau C."/>
            <person name="Klopp C."/>
            <person name="Thompson A.W."/>
            <person name="Robinson-Rechavi M."/>
            <person name="Braasch I."/>
            <person name="Lecointre G."/>
            <person name="Bobe J."/>
            <person name="Postlethwait J.H."/>
            <person name="Berthelot C."/>
            <person name="Roest Crollius H."/>
            <person name="Guiguen Y."/>
        </authorList>
    </citation>
    <scope>NUCLEOTIDE SEQUENCE</scope>
    <source>
        <strain evidence="2">WJC10195</strain>
    </source>
</reference>
<dbReference type="GO" id="GO:0070530">
    <property type="term" value="F:K63-linked polyubiquitin modification-dependent protein binding"/>
    <property type="evidence" value="ECO:0007669"/>
    <property type="project" value="TreeGrafter"/>
</dbReference>
<dbReference type="SUPFAM" id="SSF143503">
    <property type="entry name" value="PUG domain-like"/>
    <property type="match status" value="1"/>
</dbReference>
<dbReference type="Gene3D" id="1.20.58.2190">
    <property type="match status" value="1"/>
</dbReference>
<dbReference type="GO" id="GO:1990450">
    <property type="term" value="F:linear polyubiquitin binding"/>
    <property type="evidence" value="ECO:0007669"/>
    <property type="project" value="TreeGrafter"/>
</dbReference>
<dbReference type="InterPro" id="IPR018997">
    <property type="entry name" value="PUB_domain"/>
</dbReference>
<dbReference type="PANTHER" id="PTHR16004:SF5">
    <property type="entry name" value="E3 UBIQUITIN-PROTEIN LIGASE RNF31"/>
    <property type="match status" value="1"/>
</dbReference>
<dbReference type="GO" id="GO:0071797">
    <property type="term" value="C:LUBAC complex"/>
    <property type="evidence" value="ECO:0007669"/>
    <property type="project" value="InterPro"/>
</dbReference>
<dbReference type="Pfam" id="PF09409">
    <property type="entry name" value="PUB"/>
    <property type="match status" value="1"/>
</dbReference>
<comment type="caution">
    <text evidence="2">The sequence shown here is derived from an EMBL/GenBank/DDBJ whole genome shotgun (WGS) entry which is preliminary data.</text>
</comment>
<dbReference type="AlphaFoldDB" id="A0A9Q1EJ19"/>
<dbReference type="InterPro" id="IPR026254">
    <property type="entry name" value="RNF31-like"/>
</dbReference>
<evidence type="ECO:0000313" key="3">
    <source>
        <dbReference type="Proteomes" id="UP001152622"/>
    </source>
</evidence>
<accession>A0A9Q1EJ19</accession>
<evidence type="ECO:0000259" key="1">
    <source>
        <dbReference type="Pfam" id="PF09409"/>
    </source>
</evidence>
<dbReference type="PANTHER" id="PTHR16004">
    <property type="entry name" value="RING FINGER PROTEIN 31-RELATED"/>
    <property type="match status" value="1"/>
</dbReference>
<name>A0A9Q1EJ19_SYNKA</name>
<proteinExistence type="predicted"/>
<dbReference type="OrthoDB" id="9978677at2759"/>
<organism evidence="2 3">
    <name type="scientific">Synaphobranchus kaupii</name>
    <name type="common">Kaup's arrowtooth eel</name>
    <dbReference type="NCBI Taxonomy" id="118154"/>
    <lineage>
        <taxon>Eukaryota</taxon>
        <taxon>Metazoa</taxon>
        <taxon>Chordata</taxon>
        <taxon>Craniata</taxon>
        <taxon>Vertebrata</taxon>
        <taxon>Euteleostomi</taxon>
        <taxon>Actinopterygii</taxon>
        <taxon>Neopterygii</taxon>
        <taxon>Teleostei</taxon>
        <taxon>Anguilliformes</taxon>
        <taxon>Synaphobranchidae</taxon>
        <taxon>Synaphobranchus</taxon>
    </lineage>
</organism>
<keyword evidence="3" id="KW-1185">Reference proteome</keyword>
<dbReference type="GO" id="GO:0036435">
    <property type="term" value="F:K48-linked polyubiquitin modification-dependent protein binding"/>
    <property type="evidence" value="ECO:0007669"/>
    <property type="project" value="TreeGrafter"/>
</dbReference>